<gene>
    <name evidence="2" type="ORF">BJX63DRAFT_438808</name>
</gene>
<proteinExistence type="predicted"/>
<dbReference type="Proteomes" id="UP001610334">
    <property type="component" value="Unassembled WGS sequence"/>
</dbReference>
<sequence length="167" mass="18503">MRETADSTCWFAPGPEVLLTGGEAGGTHCTESGDTSVIEERPRDLYEFARSNRACAHEPQEPHVPVHFNEIDPMPAALAPRNPMFVPFEPFPGYSTQLHRMHQPGLAAATYPNMSPGSPSAFWSGMEYCGDEIGLRDNVRNLNQKRNRPPPALEQGITHLEDSNLFN</sequence>
<accession>A0ABR4GQZ9</accession>
<comment type="caution">
    <text evidence="2">The sequence shown here is derived from an EMBL/GenBank/DDBJ whole genome shotgun (WGS) entry which is preliminary data.</text>
</comment>
<reference evidence="2 3" key="1">
    <citation type="submission" date="2024-07" db="EMBL/GenBank/DDBJ databases">
        <title>Section-level genome sequencing and comparative genomics of Aspergillus sections Usti and Cavernicolus.</title>
        <authorList>
            <consortium name="Lawrence Berkeley National Laboratory"/>
            <person name="Nybo J.L."/>
            <person name="Vesth T.C."/>
            <person name="Theobald S."/>
            <person name="Frisvad J.C."/>
            <person name="Larsen T.O."/>
            <person name="Kjaerboelling I."/>
            <person name="Rothschild-Mancinelli K."/>
            <person name="Lyhne E.K."/>
            <person name="Kogle M.E."/>
            <person name="Barry K."/>
            <person name="Clum A."/>
            <person name="Na H."/>
            <person name="Ledsgaard L."/>
            <person name="Lin J."/>
            <person name="Lipzen A."/>
            <person name="Kuo A."/>
            <person name="Riley R."/>
            <person name="Mondo S."/>
            <person name="Labutti K."/>
            <person name="Haridas S."/>
            <person name="Pangalinan J."/>
            <person name="Salamov A.A."/>
            <person name="Simmons B.A."/>
            <person name="Magnuson J.K."/>
            <person name="Chen J."/>
            <person name="Drula E."/>
            <person name="Henrissat B."/>
            <person name="Wiebenga A."/>
            <person name="Lubbers R.J."/>
            <person name="Gomes A.C."/>
            <person name="Makela M.R."/>
            <person name="Stajich J."/>
            <person name="Grigoriev I.V."/>
            <person name="Mortensen U.H."/>
            <person name="De Vries R.P."/>
            <person name="Baker S.E."/>
            <person name="Andersen M.R."/>
        </authorList>
    </citation>
    <scope>NUCLEOTIDE SEQUENCE [LARGE SCALE GENOMIC DNA]</scope>
    <source>
        <strain evidence="2 3">CBS 588.65</strain>
    </source>
</reference>
<organism evidence="2 3">
    <name type="scientific">Aspergillus granulosus</name>
    <dbReference type="NCBI Taxonomy" id="176169"/>
    <lineage>
        <taxon>Eukaryota</taxon>
        <taxon>Fungi</taxon>
        <taxon>Dikarya</taxon>
        <taxon>Ascomycota</taxon>
        <taxon>Pezizomycotina</taxon>
        <taxon>Eurotiomycetes</taxon>
        <taxon>Eurotiomycetidae</taxon>
        <taxon>Eurotiales</taxon>
        <taxon>Aspergillaceae</taxon>
        <taxon>Aspergillus</taxon>
        <taxon>Aspergillus subgen. Nidulantes</taxon>
    </lineage>
</organism>
<evidence type="ECO:0000313" key="2">
    <source>
        <dbReference type="EMBL" id="KAL2801499.1"/>
    </source>
</evidence>
<evidence type="ECO:0000313" key="3">
    <source>
        <dbReference type="Proteomes" id="UP001610334"/>
    </source>
</evidence>
<name>A0ABR4GQZ9_9EURO</name>
<protein>
    <submittedName>
        <fullName evidence="2">Uncharacterized protein</fullName>
    </submittedName>
</protein>
<feature type="region of interest" description="Disordered" evidence="1">
    <location>
        <begin position="143"/>
        <end position="167"/>
    </location>
</feature>
<keyword evidence="3" id="KW-1185">Reference proteome</keyword>
<dbReference type="EMBL" id="JBFXLT010000411">
    <property type="protein sequence ID" value="KAL2801499.1"/>
    <property type="molecule type" value="Genomic_DNA"/>
</dbReference>
<evidence type="ECO:0000256" key="1">
    <source>
        <dbReference type="SAM" id="MobiDB-lite"/>
    </source>
</evidence>